<evidence type="ECO:0000313" key="1">
    <source>
        <dbReference type="EMBL" id="CAD9701904.1"/>
    </source>
</evidence>
<organism evidence="1">
    <name type="scientific">Rhizochromulina marina</name>
    <dbReference type="NCBI Taxonomy" id="1034831"/>
    <lineage>
        <taxon>Eukaryota</taxon>
        <taxon>Sar</taxon>
        <taxon>Stramenopiles</taxon>
        <taxon>Ochrophyta</taxon>
        <taxon>Dictyochophyceae</taxon>
        <taxon>Rhizochromulinales</taxon>
        <taxon>Rhizochromulina</taxon>
    </lineage>
</organism>
<gene>
    <name evidence="1" type="ORF">RMAR1173_LOCUS15514</name>
</gene>
<reference evidence="1" key="1">
    <citation type="submission" date="2021-01" db="EMBL/GenBank/DDBJ databases">
        <authorList>
            <person name="Corre E."/>
            <person name="Pelletier E."/>
            <person name="Niang G."/>
            <person name="Scheremetjew M."/>
            <person name="Finn R."/>
            <person name="Kale V."/>
            <person name="Holt S."/>
            <person name="Cochrane G."/>
            <person name="Meng A."/>
            <person name="Brown T."/>
            <person name="Cohen L."/>
        </authorList>
    </citation>
    <scope>NUCLEOTIDE SEQUENCE</scope>
    <source>
        <strain evidence="1">CCMP1243</strain>
    </source>
</reference>
<dbReference type="AlphaFoldDB" id="A0A7S2WRI7"/>
<name>A0A7S2WRI7_9STRA</name>
<dbReference type="EMBL" id="HBHJ01023562">
    <property type="protein sequence ID" value="CAD9701904.1"/>
    <property type="molecule type" value="Transcribed_RNA"/>
</dbReference>
<proteinExistence type="predicted"/>
<sequence>MTVATDINPDDLCPLSAICCYVSSIYTKFPDCIGCQGKNVCLCLDSEFLAFKLLKPDGRDDVFMICQEAKCYIIQPKTCCKIQTQCFIFDTRGALPFDAEVPQLCTICGATLYHTSPGFKGCCATLKEIKGGGAPAEPIGGAPVTSAEMER</sequence>
<protein>
    <submittedName>
        <fullName evidence="1">Uncharacterized protein</fullName>
    </submittedName>
</protein>
<accession>A0A7S2WRI7</accession>